<dbReference type="Proteomes" id="UP000270678">
    <property type="component" value="Chromosome"/>
</dbReference>
<protein>
    <submittedName>
        <fullName evidence="1">Uncharacterized protein</fullName>
    </submittedName>
</protein>
<dbReference type="InterPro" id="IPR027417">
    <property type="entry name" value="P-loop_NTPase"/>
</dbReference>
<accession>A0A3S9V1X4</accession>
<evidence type="ECO:0000313" key="2">
    <source>
        <dbReference type="Proteomes" id="UP000270678"/>
    </source>
</evidence>
<keyword evidence="2" id="KW-1185">Reference proteome</keyword>
<dbReference type="SUPFAM" id="SSF52540">
    <property type="entry name" value="P-loop containing nucleoside triphosphate hydrolases"/>
    <property type="match status" value="1"/>
</dbReference>
<organism evidence="1 2">
    <name type="scientific">Paenibacillus lutimineralis</name>
    <dbReference type="NCBI Taxonomy" id="2707005"/>
    <lineage>
        <taxon>Bacteria</taxon>
        <taxon>Bacillati</taxon>
        <taxon>Bacillota</taxon>
        <taxon>Bacilli</taxon>
        <taxon>Bacillales</taxon>
        <taxon>Paenibacillaceae</taxon>
        <taxon>Paenibacillus</taxon>
    </lineage>
</organism>
<evidence type="ECO:0000313" key="1">
    <source>
        <dbReference type="EMBL" id="AZS16582.1"/>
    </source>
</evidence>
<name>A0A3S9V1X4_9BACL</name>
<gene>
    <name evidence="1" type="ORF">EI981_20390</name>
</gene>
<sequence length="312" mass="36319">MKKKLVLIEGIPGSGKSTFARFLSNQFERNGYSCGLFLETTLDHPIIESSGSEGISSFLESFYDRWVKFLDQLSDEEIVVLESAFFQSPIVHLLHKEADRELIRSLIYRVSNRLSIEDCRLIYFYQEDSQVAIEKMIDSRGGSDYLLRKHDEYKQEPYFLNRQEQGPDSHVSFFLEYSVLANEIVKQVSIPTEIIENSAAEYDLYQKQMLKKFDLRYFPDPVLEASLLMKYAGLYHNKEMDLKISVELLDDHLWIFGNKRMKPKSINQFYLDDMSVLIKFVINDSKVSGLVITEKDLYANRNDSGTVFEKIN</sequence>
<dbReference type="KEGG" id="plut:EI981_20390"/>
<dbReference type="EMBL" id="CP034346">
    <property type="protein sequence ID" value="AZS16582.1"/>
    <property type="molecule type" value="Genomic_DNA"/>
</dbReference>
<dbReference type="RefSeq" id="WP_127001324.1">
    <property type="nucleotide sequence ID" value="NZ_CP034346.1"/>
</dbReference>
<proteinExistence type="predicted"/>
<dbReference type="OrthoDB" id="8211253at2"/>
<dbReference type="Gene3D" id="3.40.50.300">
    <property type="entry name" value="P-loop containing nucleotide triphosphate hydrolases"/>
    <property type="match status" value="1"/>
</dbReference>
<reference evidence="2" key="1">
    <citation type="submission" date="2018-12" db="EMBL/GenBank/DDBJ databases">
        <title>Complete genome sequence of Paenibacillus sp. MBLB1234.</title>
        <authorList>
            <person name="Nam Y.-D."/>
            <person name="Kang J."/>
            <person name="Chung W.-H."/>
            <person name="Park Y.S."/>
        </authorList>
    </citation>
    <scope>NUCLEOTIDE SEQUENCE [LARGE SCALE GENOMIC DNA]</scope>
    <source>
        <strain evidence="2">MBLB1234</strain>
    </source>
</reference>
<dbReference type="AlphaFoldDB" id="A0A3S9V1X4"/>